<protein>
    <submittedName>
        <fullName evidence="2">Bacteriochlorophyll 4-vinyl reductase</fullName>
    </submittedName>
</protein>
<keyword evidence="3" id="KW-1185">Reference proteome</keyword>
<dbReference type="OrthoDB" id="2080515at2"/>
<dbReference type="Proteomes" id="UP000309450">
    <property type="component" value="Unassembled WGS sequence"/>
</dbReference>
<feature type="domain" description="4-vinyl reductase 4VR" evidence="1">
    <location>
        <begin position="131"/>
        <end position="192"/>
    </location>
</feature>
<dbReference type="Gene3D" id="3.30.1380.20">
    <property type="entry name" value="Trafficking protein particle complex subunit 3"/>
    <property type="match status" value="1"/>
</dbReference>
<dbReference type="RefSeq" id="WP_136393965.1">
    <property type="nucleotide sequence ID" value="NZ_SSND01000001.1"/>
</dbReference>
<evidence type="ECO:0000313" key="2">
    <source>
        <dbReference type="EMBL" id="THD85593.1"/>
    </source>
</evidence>
<dbReference type="GO" id="GO:0015979">
    <property type="term" value="P:photosynthesis"/>
    <property type="evidence" value="ECO:0007669"/>
    <property type="project" value="InterPro"/>
</dbReference>
<sequence>MQAEARIGPNAILQLVDVLERRGLGDLCAHVLSRAGVARPPPDASMLPQEDCAAVHRALRELRPDEAEPILRASGLATGDYILAHRIPRPAQAVLRLLPGRVAAPLLSTAIARHAWTFAGTGRFDVVSRRPLVFSVHDNPLIAGWQADRPQCIWHAAVFERLFSRLVWPGVTVRETACCACGDPACRFELTEG</sequence>
<dbReference type="SUPFAM" id="SSF111126">
    <property type="entry name" value="Ligand-binding domain in the NO signalling and Golgi transport"/>
    <property type="match status" value="1"/>
</dbReference>
<dbReference type="InterPro" id="IPR004096">
    <property type="entry name" value="V4R"/>
</dbReference>
<dbReference type="InterPro" id="IPR024096">
    <property type="entry name" value="NO_sig/Golgi_transp_ligand-bd"/>
</dbReference>
<dbReference type="EMBL" id="SSND01000001">
    <property type="protein sequence ID" value="THD85593.1"/>
    <property type="molecule type" value="Genomic_DNA"/>
</dbReference>
<comment type="caution">
    <text evidence="2">The sequence shown here is derived from an EMBL/GenBank/DDBJ whole genome shotgun (WGS) entry which is preliminary data.</text>
</comment>
<dbReference type="NCBIfam" id="TIGR02019">
    <property type="entry name" value="BchJ"/>
    <property type="match status" value="1"/>
</dbReference>
<dbReference type="SMART" id="SM00989">
    <property type="entry name" value="V4R"/>
    <property type="match status" value="1"/>
</dbReference>
<evidence type="ECO:0000259" key="1">
    <source>
        <dbReference type="SMART" id="SM00989"/>
    </source>
</evidence>
<organism evidence="2 3">
    <name type="scientific">Aliigemmobacter aestuarii</name>
    <dbReference type="NCBI Taxonomy" id="1445661"/>
    <lineage>
        <taxon>Bacteria</taxon>
        <taxon>Pseudomonadati</taxon>
        <taxon>Pseudomonadota</taxon>
        <taxon>Alphaproteobacteria</taxon>
        <taxon>Rhodobacterales</taxon>
        <taxon>Paracoccaceae</taxon>
        <taxon>Aliigemmobacter</taxon>
    </lineage>
</organism>
<proteinExistence type="predicted"/>
<reference evidence="2 3" key="1">
    <citation type="submission" date="2019-04" db="EMBL/GenBank/DDBJ databases">
        <title>Draft genome sequence of Gemmobacter aestuarii sp. nov.</title>
        <authorList>
            <person name="Hameed A."/>
            <person name="Lin S.-Y."/>
            <person name="Shahina M."/>
            <person name="Lai W.-A."/>
            <person name="Young C.-C."/>
        </authorList>
    </citation>
    <scope>NUCLEOTIDE SEQUENCE [LARGE SCALE GENOMIC DNA]</scope>
    <source>
        <strain evidence="2 3">CC-PW-75</strain>
    </source>
</reference>
<dbReference type="Pfam" id="PF02830">
    <property type="entry name" value="V4R"/>
    <property type="match status" value="1"/>
</dbReference>
<evidence type="ECO:0000313" key="3">
    <source>
        <dbReference type="Proteomes" id="UP000309450"/>
    </source>
</evidence>
<dbReference type="PANTHER" id="PTHR35090">
    <property type="entry name" value="DNA-DIRECTED RNA POLYMERASE SUBUNIT I"/>
    <property type="match status" value="1"/>
</dbReference>
<dbReference type="PANTHER" id="PTHR35090:SF1">
    <property type="entry name" value="SLR0144 PROTEIN"/>
    <property type="match status" value="1"/>
</dbReference>
<dbReference type="AlphaFoldDB" id="A0A4S3MTW1"/>
<dbReference type="InterPro" id="IPR010249">
    <property type="entry name" value="BchJ"/>
</dbReference>
<name>A0A4S3MTW1_9RHOB</name>
<accession>A0A4S3MTW1</accession>
<dbReference type="GO" id="GO:0030494">
    <property type="term" value="P:bacteriochlorophyll biosynthetic process"/>
    <property type="evidence" value="ECO:0007669"/>
    <property type="project" value="InterPro"/>
</dbReference>
<gene>
    <name evidence="2" type="primary">bchJ</name>
    <name evidence="2" type="ORF">E7811_07855</name>
</gene>